<accession>A0A248SKT2</accession>
<evidence type="ECO:0000256" key="3">
    <source>
        <dbReference type="SAM" id="MobiDB-lite"/>
    </source>
</evidence>
<organism evidence="4 5">
    <name type="scientific">Klebsiella phage SopranoGao</name>
    <dbReference type="NCBI Taxonomy" id="2026944"/>
    <lineage>
        <taxon>Viruses</taxon>
        <taxon>Duplodnaviria</taxon>
        <taxon>Heunggongvirae</taxon>
        <taxon>Uroviricota</taxon>
        <taxon>Caudoviricetes</taxon>
        <taxon>Lastavirus</taxon>
        <taxon>Lastavirus sopranogao</taxon>
    </lineage>
</organism>
<evidence type="ECO:0000313" key="5">
    <source>
        <dbReference type="Proteomes" id="UP000224252"/>
    </source>
</evidence>
<dbReference type="Proteomes" id="UP000224252">
    <property type="component" value="Segment"/>
</dbReference>
<dbReference type="PANTHER" id="PTHR41328:SF2">
    <property type="entry name" value="TERMINASE SMALL SUBUNIT"/>
    <property type="match status" value="1"/>
</dbReference>
<evidence type="ECO:0000256" key="1">
    <source>
        <dbReference type="ARBA" id="ARBA00022612"/>
    </source>
</evidence>
<name>A0A248SKT2_9CAUD</name>
<proteinExistence type="predicted"/>
<dbReference type="PANTHER" id="PTHR41328">
    <property type="entry name" value="TERMINASE SMALL SUBUNIT-RELATED"/>
    <property type="match status" value="1"/>
</dbReference>
<feature type="region of interest" description="Disordered" evidence="3">
    <location>
        <begin position="134"/>
        <end position="154"/>
    </location>
</feature>
<dbReference type="InterPro" id="IPR038713">
    <property type="entry name" value="Terminase_Gp1_N_sf"/>
</dbReference>
<dbReference type="Pfam" id="PF03592">
    <property type="entry name" value="Terminase_2"/>
    <property type="match status" value="1"/>
</dbReference>
<keyword evidence="1" id="KW-1188">Viral release from host cell</keyword>
<evidence type="ECO:0000256" key="2">
    <source>
        <dbReference type="ARBA" id="ARBA00023219"/>
    </source>
</evidence>
<gene>
    <name evidence="4" type="ORF">SopranoGao_31</name>
</gene>
<protein>
    <submittedName>
        <fullName evidence="4">Terminase small subunit</fullName>
    </submittedName>
</protein>
<dbReference type="InterPro" id="IPR005335">
    <property type="entry name" value="Terminase_ssu"/>
</dbReference>
<evidence type="ECO:0000313" key="4">
    <source>
        <dbReference type="EMBL" id="ASV45054.1"/>
    </source>
</evidence>
<dbReference type="EMBL" id="MF612073">
    <property type="protein sequence ID" value="ASV45054.1"/>
    <property type="molecule type" value="Genomic_DNA"/>
</dbReference>
<dbReference type="InterPro" id="IPR052404">
    <property type="entry name" value="SPP1-like_terminase"/>
</dbReference>
<sequence>MNRKQTKTPTAKATKLSARDKRFVDEYLIDLSPERAALAAGYSATVARTKAYMWVSNGKVKPLVYAAILAGMEKRSERTKITQDMVLQRYWMIATANPNELTQLRRTCCRHCYGIDHAFQWKDEAEFENAKAREAMAAQQEDRPPRDITDDGGYGFDSSLSPHAKCPECHGDGHLSTYFQDTRNLSPAALALFAGVKQSKEGLEVKMHDQKAALDQIARHLGMFNDKLTLKGDEQNPLQVLLQQLPGALITPVKQDKEDT</sequence>
<dbReference type="GO" id="GO:0051276">
    <property type="term" value="P:chromosome organization"/>
    <property type="evidence" value="ECO:0007669"/>
    <property type="project" value="InterPro"/>
</dbReference>
<feature type="compositionally biased region" description="Basic and acidic residues" evidence="3">
    <location>
        <begin position="134"/>
        <end position="149"/>
    </location>
</feature>
<keyword evidence="5" id="KW-1185">Reference proteome</keyword>
<dbReference type="Gene3D" id="1.10.10.1400">
    <property type="entry name" value="Terminase, small subunit, N-terminal DNA-binding domain, HTH motif"/>
    <property type="match status" value="1"/>
</dbReference>
<reference evidence="4 5" key="1">
    <citation type="submission" date="2017-08" db="EMBL/GenBank/DDBJ databases">
        <authorList>
            <person name="de Groot N.N."/>
        </authorList>
    </citation>
    <scope>NUCLEOTIDE SEQUENCE [LARGE SCALE GENOMIC DNA]</scope>
</reference>
<keyword evidence="2" id="KW-0231">Viral genome packaging</keyword>